<evidence type="ECO:0000313" key="2">
    <source>
        <dbReference type="Proteomes" id="UP000191448"/>
    </source>
</evidence>
<organism evidence="1 2">
    <name type="scientific">Clostridium thermobutyricum DSM 4928</name>
    <dbReference type="NCBI Taxonomy" id="1121339"/>
    <lineage>
        <taxon>Bacteria</taxon>
        <taxon>Bacillati</taxon>
        <taxon>Bacillota</taxon>
        <taxon>Clostridia</taxon>
        <taxon>Eubacteriales</taxon>
        <taxon>Clostridiaceae</taxon>
        <taxon>Clostridium</taxon>
    </lineage>
</organism>
<dbReference type="Proteomes" id="UP000191448">
    <property type="component" value="Unassembled WGS sequence"/>
</dbReference>
<dbReference type="AlphaFoldDB" id="A0A1V4SN58"/>
<proteinExistence type="predicted"/>
<sequence length="170" mass="19536">MVYIYNCYGGTHSSILAIAYHLERLDKNREPTKDEILNLPNFNKLVYGNRGELFYYGRDKEGNDVYSIGRGRSKVLIPGLYNLVSMLHKQKLLNEKIIFSNTSPTVSLPMTFGGLFSRWLKLDFIGVPLLVKGAKKSYKDIIKLVDNTKKEAKKDKSKIIILDNKEFKKK</sequence>
<reference evidence="1 2" key="1">
    <citation type="submission" date="2016-02" db="EMBL/GenBank/DDBJ databases">
        <title>Genome sequence of Clostridium thermobutyricum DSM 4928.</title>
        <authorList>
            <person name="Poehlein A."/>
            <person name="Daniel R."/>
        </authorList>
    </citation>
    <scope>NUCLEOTIDE SEQUENCE [LARGE SCALE GENOMIC DNA]</scope>
    <source>
        <strain evidence="1 2">DSM 4928</strain>
    </source>
</reference>
<protein>
    <recommendedName>
        <fullName evidence="3">DUF3189 domain-containing protein</fullName>
    </recommendedName>
</protein>
<dbReference type="EMBL" id="LTAY01000111">
    <property type="protein sequence ID" value="OPX44677.1"/>
    <property type="molecule type" value="Genomic_DNA"/>
</dbReference>
<dbReference type="RefSeq" id="WP_080024276.1">
    <property type="nucleotide sequence ID" value="NZ_LTAY01000111.1"/>
</dbReference>
<evidence type="ECO:0008006" key="3">
    <source>
        <dbReference type="Google" id="ProtNLM"/>
    </source>
</evidence>
<accession>A0A1V4SN58</accession>
<comment type="caution">
    <text evidence="1">The sequence shown here is derived from an EMBL/GenBank/DDBJ whole genome shotgun (WGS) entry which is preliminary data.</text>
</comment>
<name>A0A1V4SN58_9CLOT</name>
<evidence type="ECO:0000313" key="1">
    <source>
        <dbReference type="EMBL" id="OPX44677.1"/>
    </source>
</evidence>
<gene>
    <name evidence="1" type="ORF">CLTHE_32010</name>
</gene>
<dbReference type="Pfam" id="PF11385">
    <property type="entry name" value="DUF3189"/>
    <property type="match status" value="1"/>
</dbReference>
<dbReference type="OrthoDB" id="1680616at2"/>
<dbReference type="InterPro" id="IPR021525">
    <property type="entry name" value="DUF3189"/>
</dbReference>